<dbReference type="Gene3D" id="3.30.470.30">
    <property type="entry name" value="DNA ligase/mRNA capping enzyme"/>
    <property type="match status" value="1"/>
</dbReference>
<gene>
    <name evidence="1" type="ORF">G9U52_38660</name>
</gene>
<evidence type="ECO:0008006" key="3">
    <source>
        <dbReference type="Google" id="ProtNLM"/>
    </source>
</evidence>
<dbReference type="RefSeq" id="WP_166158753.1">
    <property type="nucleotide sequence ID" value="NZ_JAAOIW010000048.1"/>
</dbReference>
<dbReference type="SUPFAM" id="SSF56091">
    <property type="entry name" value="DNA ligase/mRNA capping enzyme, catalytic domain"/>
    <property type="match status" value="1"/>
</dbReference>
<dbReference type="EMBL" id="JAAOIW010000048">
    <property type="protein sequence ID" value="NHN35604.1"/>
    <property type="molecule type" value="Genomic_DNA"/>
</dbReference>
<protein>
    <recommendedName>
        <fullName evidence="3">ATP dependent DNA ligase-like protein</fullName>
    </recommendedName>
</protein>
<sequence length="54" mass="6317">MGRFSLRKVDKIRKAADSRPVNYVVFDILRYKGEGLRGYPLHKRREAIGDAKLR</sequence>
<evidence type="ECO:0000313" key="1">
    <source>
        <dbReference type="EMBL" id="NHN35604.1"/>
    </source>
</evidence>
<name>A0ABX0JLK1_9BACL</name>
<keyword evidence="2" id="KW-1185">Reference proteome</keyword>
<comment type="caution">
    <text evidence="1">The sequence shown here is derived from an EMBL/GenBank/DDBJ whole genome shotgun (WGS) entry which is preliminary data.</text>
</comment>
<proteinExistence type="predicted"/>
<reference evidence="1" key="1">
    <citation type="submission" date="2020-03" db="EMBL/GenBank/DDBJ databases">
        <title>Draft sequencing of Paenibacilllus sp. S3N08.</title>
        <authorList>
            <person name="Kim D.-U."/>
        </authorList>
    </citation>
    <scope>NUCLEOTIDE SEQUENCE</scope>
    <source>
        <strain evidence="1">S3N08</strain>
    </source>
</reference>
<accession>A0ABX0JLK1</accession>
<evidence type="ECO:0000313" key="2">
    <source>
        <dbReference type="Proteomes" id="UP001165962"/>
    </source>
</evidence>
<organism evidence="1 2">
    <name type="scientific">Paenibacillus agricola</name>
    <dbReference type="NCBI Taxonomy" id="2716264"/>
    <lineage>
        <taxon>Bacteria</taxon>
        <taxon>Bacillati</taxon>
        <taxon>Bacillota</taxon>
        <taxon>Bacilli</taxon>
        <taxon>Bacillales</taxon>
        <taxon>Paenibacillaceae</taxon>
        <taxon>Paenibacillus</taxon>
    </lineage>
</organism>
<dbReference type="Proteomes" id="UP001165962">
    <property type="component" value="Unassembled WGS sequence"/>
</dbReference>